<evidence type="ECO:0000313" key="7">
    <source>
        <dbReference type="EMBL" id="GFH51552.1"/>
    </source>
</evidence>
<keyword evidence="2" id="KW-0812">Transmembrane</keyword>
<proteinExistence type="predicted"/>
<organism evidence="7 8">
    <name type="scientific">Chaetoceros tenuissimus</name>
    <dbReference type="NCBI Taxonomy" id="426638"/>
    <lineage>
        <taxon>Eukaryota</taxon>
        <taxon>Sar</taxon>
        <taxon>Stramenopiles</taxon>
        <taxon>Ochrophyta</taxon>
        <taxon>Bacillariophyta</taxon>
        <taxon>Coscinodiscophyceae</taxon>
        <taxon>Chaetocerotophycidae</taxon>
        <taxon>Chaetocerotales</taxon>
        <taxon>Chaetocerotaceae</taxon>
        <taxon>Chaetoceros</taxon>
    </lineage>
</organism>
<accession>A0AAD3CST6</accession>
<dbReference type="Proteomes" id="UP001054902">
    <property type="component" value="Unassembled WGS sequence"/>
</dbReference>
<comment type="caution">
    <text evidence="7">The sequence shown here is derived from an EMBL/GenBank/DDBJ whole genome shotgun (WGS) entry which is preliminary data.</text>
</comment>
<evidence type="ECO:0000256" key="3">
    <source>
        <dbReference type="ARBA" id="ARBA00022989"/>
    </source>
</evidence>
<comment type="subcellular location">
    <subcellularLocation>
        <location evidence="6">Endomembrane system</location>
        <topology evidence="6">Single-pass membrane protein</topology>
    </subcellularLocation>
    <subcellularLocation>
        <location evidence="1">Nucleus membrane</location>
    </subcellularLocation>
</comment>
<dbReference type="Pfam" id="PF05705">
    <property type="entry name" value="DUF829"/>
    <property type="match status" value="1"/>
</dbReference>
<name>A0AAD3CST6_9STRA</name>
<keyword evidence="4" id="KW-0472">Membrane</keyword>
<protein>
    <submittedName>
        <fullName evidence="7">Uncharacterized protein</fullName>
    </submittedName>
</protein>
<evidence type="ECO:0000256" key="5">
    <source>
        <dbReference type="ARBA" id="ARBA00023242"/>
    </source>
</evidence>
<sequence length="277" mass="31193">MFKVLTAEGDLPPKAIVIMYGWLGSQMKHIEKYARLYVQRNCTVVYGNAHSAAIMFRAESELTKVVLESVTEAAKILRNLESQETPVIMHYFSNGGAFLAERFEQMVVNMNDEASSKLSDSSYADLIYVATRLKEFGFEIADSAPAYLHTSSGLKAIDTSVSNVFIRTIFRSIFGLSVFVKDTVLKPCNEETTRETFWKNVVNSTLCKKQAFIYSATDVLTDHEKIDELIQERKSRGILITAKKLDESEHVLHLRNHPEIYNELIGEVIESVSSSSS</sequence>
<keyword evidence="8" id="KW-1185">Reference proteome</keyword>
<evidence type="ECO:0000256" key="4">
    <source>
        <dbReference type="ARBA" id="ARBA00023136"/>
    </source>
</evidence>
<dbReference type="AlphaFoldDB" id="A0AAD3CST6"/>
<reference evidence="7 8" key="1">
    <citation type="journal article" date="2021" name="Sci. Rep.">
        <title>The genome of the diatom Chaetoceros tenuissimus carries an ancient integrated fragment of an extant virus.</title>
        <authorList>
            <person name="Hongo Y."/>
            <person name="Kimura K."/>
            <person name="Takaki Y."/>
            <person name="Yoshida Y."/>
            <person name="Baba S."/>
            <person name="Kobayashi G."/>
            <person name="Nagasaki K."/>
            <person name="Hano T."/>
            <person name="Tomaru Y."/>
        </authorList>
    </citation>
    <scope>NUCLEOTIDE SEQUENCE [LARGE SCALE GENOMIC DNA]</scope>
    <source>
        <strain evidence="7 8">NIES-3715</strain>
    </source>
</reference>
<keyword evidence="5" id="KW-0539">Nucleus</keyword>
<evidence type="ECO:0000256" key="1">
    <source>
        <dbReference type="ARBA" id="ARBA00004126"/>
    </source>
</evidence>
<gene>
    <name evidence="7" type="ORF">CTEN210_08028</name>
</gene>
<dbReference type="GO" id="GO:0031965">
    <property type="term" value="C:nuclear membrane"/>
    <property type="evidence" value="ECO:0007669"/>
    <property type="project" value="UniProtKB-SubCell"/>
</dbReference>
<evidence type="ECO:0000256" key="6">
    <source>
        <dbReference type="ARBA" id="ARBA00037847"/>
    </source>
</evidence>
<dbReference type="InterPro" id="IPR008547">
    <property type="entry name" value="DUF829_TMEM53"/>
</dbReference>
<evidence type="ECO:0000256" key="2">
    <source>
        <dbReference type="ARBA" id="ARBA00022692"/>
    </source>
</evidence>
<keyword evidence="3" id="KW-1133">Transmembrane helix</keyword>
<dbReference type="PANTHER" id="PTHR12265:SF30">
    <property type="entry name" value="TRANSMEMBRANE PROTEIN 53"/>
    <property type="match status" value="1"/>
</dbReference>
<dbReference type="PANTHER" id="PTHR12265">
    <property type="entry name" value="TRANSMEMBRANE PROTEIN 53"/>
    <property type="match status" value="1"/>
</dbReference>
<dbReference type="EMBL" id="BLLK01000045">
    <property type="protein sequence ID" value="GFH51552.1"/>
    <property type="molecule type" value="Genomic_DNA"/>
</dbReference>
<evidence type="ECO:0000313" key="8">
    <source>
        <dbReference type="Proteomes" id="UP001054902"/>
    </source>
</evidence>